<protein>
    <submittedName>
        <fullName evidence="1">Uncharacterized protein</fullName>
    </submittedName>
</protein>
<sequence>MEVGLLHLSETVKERILIDLGKITKQ</sequence>
<dbReference type="AlphaFoldDB" id="A0A382AA69"/>
<name>A0A382AA69_9ZZZZ</name>
<reference evidence="1" key="1">
    <citation type="submission" date="2018-05" db="EMBL/GenBank/DDBJ databases">
        <authorList>
            <person name="Lanie J.A."/>
            <person name="Ng W.-L."/>
            <person name="Kazmierczak K.M."/>
            <person name="Andrzejewski T.M."/>
            <person name="Davidsen T.M."/>
            <person name="Wayne K.J."/>
            <person name="Tettelin H."/>
            <person name="Glass J.I."/>
            <person name="Rusch D."/>
            <person name="Podicherti R."/>
            <person name="Tsui H.-C.T."/>
            <person name="Winkler M.E."/>
        </authorList>
    </citation>
    <scope>NUCLEOTIDE SEQUENCE</scope>
</reference>
<gene>
    <name evidence="1" type="ORF">METZ01_LOCUS150856</name>
</gene>
<accession>A0A382AA69</accession>
<organism evidence="1">
    <name type="scientific">marine metagenome</name>
    <dbReference type="NCBI Taxonomy" id="408172"/>
    <lineage>
        <taxon>unclassified sequences</taxon>
        <taxon>metagenomes</taxon>
        <taxon>ecological metagenomes</taxon>
    </lineage>
</organism>
<dbReference type="EMBL" id="UINC01024420">
    <property type="protein sequence ID" value="SVA98002.1"/>
    <property type="molecule type" value="Genomic_DNA"/>
</dbReference>
<proteinExistence type="predicted"/>
<evidence type="ECO:0000313" key="1">
    <source>
        <dbReference type="EMBL" id="SVA98002.1"/>
    </source>
</evidence>